<protein>
    <submittedName>
        <fullName evidence="1">Uncharacterized protein</fullName>
    </submittedName>
</protein>
<gene>
    <name evidence="1" type="ORF">MNEG_13183</name>
</gene>
<dbReference type="EMBL" id="KK103892">
    <property type="protein sequence ID" value="KIY94778.1"/>
    <property type="molecule type" value="Genomic_DNA"/>
</dbReference>
<keyword evidence="2" id="KW-1185">Reference proteome</keyword>
<dbReference type="KEGG" id="mng:MNEG_13183"/>
<sequence>MVQQYDMIQHLDGQPLQSMIKHKPSGRFLFHMVYWNRKQIRETERISALYAEADAAALAAARAAGKA</sequence>
<dbReference type="GeneID" id="25730620"/>
<dbReference type="Proteomes" id="UP000054498">
    <property type="component" value="Unassembled WGS sequence"/>
</dbReference>
<proteinExistence type="predicted"/>
<dbReference type="RefSeq" id="XP_013893798.1">
    <property type="nucleotide sequence ID" value="XM_014038344.1"/>
</dbReference>
<dbReference type="OrthoDB" id="42898at2759"/>
<name>A0A0D2KFX0_9CHLO</name>
<dbReference type="AlphaFoldDB" id="A0A0D2KFX0"/>
<evidence type="ECO:0000313" key="1">
    <source>
        <dbReference type="EMBL" id="KIY94778.1"/>
    </source>
</evidence>
<organism evidence="1 2">
    <name type="scientific">Monoraphidium neglectum</name>
    <dbReference type="NCBI Taxonomy" id="145388"/>
    <lineage>
        <taxon>Eukaryota</taxon>
        <taxon>Viridiplantae</taxon>
        <taxon>Chlorophyta</taxon>
        <taxon>core chlorophytes</taxon>
        <taxon>Chlorophyceae</taxon>
        <taxon>CS clade</taxon>
        <taxon>Sphaeropleales</taxon>
        <taxon>Selenastraceae</taxon>
        <taxon>Monoraphidium</taxon>
    </lineage>
</organism>
<evidence type="ECO:0000313" key="2">
    <source>
        <dbReference type="Proteomes" id="UP000054498"/>
    </source>
</evidence>
<reference evidence="1 2" key="1">
    <citation type="journal article" date="2013" name="BMC Genomics">
        <title>Reconstruction of the lipid metabolism for the microalga Monoraphidium neglectum from its genome sequence reveals characteristics suitable for biofuel production.</title>
        <authorList>
            <person name="Bogen C."/>
            <person name="Al-Dilaimi A."/>
            <person name="Albersmeier A."/>
            <person name="Wichmann J."/>
            <person name="Grundmann M."/>
            <person name="Rupp O."/>
            <person name="Lauersen K.J."/>
            <person name="Blifernez-Klassen O."/>
            <person name="Kalinowski J."/>
            <person name="Goesmann A."/>
            <person name="Mussgnug J.H."/>
            <person name="Kruse O."/>
        </authorList>
    </citation>
    <scope>NUCLEOTIDE SEQUENCE [LARGE SCALE GENOMIC DNA]</scope>
    <source>
        <strain evidence="1 2">SAG 48.87</strain>
    </source>
</reference>
<accession>A0A0D2KFX0</accession>